<dbReference type="Proteomes" id="UP000683000">
    <property type="component" value="Unassembled WGS sequence"/>
</dbReference>
<keyword evidence="2 5" id="KW-1017">Isopeptide bond</keyword>
<evidence type="ECO:0000256" key="6">
    <source>
        <dbReference type="RuleBase" id="RU361182"/>
    </source>
</evidence>
<reference evidence="8" key="1">
    <citation type="submission" date="2021-03" db="EMBL/GenBank/DDBJ databases">
        <title>Evolutionary innovations through gain and loss of genes in the ectomycorrhizal Boletales.</title>
        <authorList>
            <person name="Wu G."/>
            <person name="Miyauchi S."/>
            <person name="Morin E."/>
            <person name="Yang Z.-L."/>
            <person name="Xu J."/>
            <person name="Martin F.M."/>
        </authorList>
    </citation>
    <scope>NUCLEOTIDE SEQUENCE</scope>
    <source>
        <strain evidence="8">BR01</strain>
    </source>
</reference>
<dbReference type="InterPro" id="IPR016155">
    <property type="entry name" value="Mopterin_synth/thiamin_S_b"/>
</dbReference>
<dbReference type="EMBL" id="JAGFBS010000003">
    <property type="protein sequence ID" value="KAG6380308.1"/>
    <property type="molecule type" value="Genomic_DNA"/>
</dbReference>
<dbReference type="PIRSF" id="PIRSF037379">
    <property type="entry name" value="Ubiquitin-related_modifier_1"/>
    <property type="match status" value="1"/>
</dbReference>
<dbReference type="InterPro" id="IPR015221">
    <property type="entry name" value="Urm1"/>
</dbReference>
<feature type="compositionally biased region" description="Low complexity" evidence="7">
    <location>
        <begin position="49"/>
        <end position="60"/>
    </location>
</feature>
<organism evidence="8 9">
    <name type="scientific">Boletus reticuloceps</name>
    <dbReference type="NCBI Taxonomy" id="495285"/>
    <lineage>
        <taxon>Eukaryota</taxon>
        <taxon>Fungi</taxon>
        <taxon>Dikarya</taxon>
        <taxon>Basidiomycota</taxon>
        <taxon>Agaricomycotina</taxon>
        <taxon>Agaricomycetes</taxon>
        <taxon>Agaricomycetidae</taxon>
        <taxon>Boletales</taxon>
        <taxon>Boletineae</taxon>
        <taxon>Boletaceae</taxon>
        <taxon>Boletoideae</taxon>
        <taxon>Boletus</taxon>
    </lineage>
</organism>
<keyword evidence="9" id="KW-1185">Reference proteome</keyword>
<evidence type="ECO:0000256" key="2">
    <source>
        <dbReference type="ARBA" id="ARBA00022499"/>
    </source>
</evidence>
<dbReference type="SUPFAM" id="SSF54285">
    <property type="entry name" value="MoaD/ThiS"/>
    <property type="match status" value="1"/>
</dbReference>
<comment type="PTM">
    <text evidence="5">C-terminal thiocarboxylation occurs in 2 steps, it is first acyl-adenylated (-COAMP) via the hesA/moeB/thiF part of UBA4, then thiocarboxylated (-COSH) via the rhodanese domain of UBA4.</text>
</comment>
<dbReference type="InterPro" id="IPR012675">
    <property type="entry name" value="Beta-grasp_dom_sf"/>
</dbReference>
<comment type="subcellular location">
    <subcellularLocation>
        <location evidence="5 6">Cytoplasm</location>
    </subcellularLocation>
</comment>
<dbReference type="HAMAP" id="MF_03048">
    <property type="entry name" value="Urm1"/>
    <property type="match status" value="1"/>
</dbReference>
<evidence type="ECO:0000256" key="7">
    <source>
        <dbReference type="SAM" id="MobiDB-lite"/>
    </source>
</evidence>
<dbReference type="OrthoDB" id="10248987at2759"/>
<dbReference type="AlphaFoldDB" id="A0A8I2Z079"/>
<evidence type="ECO:0000313" key="8">
    <source>
        <dbReference type="EMBL" id="KAG6380308.1"/>
    </source>
</evidence>
<dbReference type="GO" id="GO:0032447">
    <property type="term" value="P:protein urmylation"/>
    <property type="evidence" value="ECO:0007669"/>
    <property type="project" value="UniProtKB-UniRule"/>
</dbReference>
<dbReference type="GO" id="GO:0002098">
    <property type="term" value="P:tRNA wobble uridine modification"/>
    <property type="evidence" value="ECO:0007669"/>
    <property type="project" value="UniProtKB-UniRule"/>
</dbReference>
<comment type="similarity">
    <text evidence="5 6">Belongs to the URM1 family.</text>
</comment>
<feature type="modified residue" description="1-thioglycine" evidence="5">
    <location>
        <position position="128"/>
    </location>
</feature>
<feature type="cross-link" description="Glycyl lysine isopeptide (Gly-Lys) (interchain with K-? in acceptor proteins)" evidence="5">
    <location>
        <position position="128"/>
    </location>
</feature>
<comment type="caution">
    <text evidence="8">The sequence shown here is derived from an EMBL/GenBank/DDBJ whole genome shotgun (WGS) entry which is preliminary data.</text>
</comment>
<protein>
    <recommendedName>
        <fullName evidence="5 6">Ubiquitin-related modifier 1</fullName>
    </recommendedName>
</protein>
<evidence type="ECO:0000313" key="9">
    <source>
        <dbReference type="Proteomes" id="UP000683000"/>
    </source>
</evidence>
<sequence>MSTIHHHHLKVEFSGGLELLFGNQRVHTLSLPAVIPDSERPSPSPSPPNLKSTSHSTSESRSTDVTYLIHYLRTHLLTDRPELFVDGDSIRPGILVLINDTDWELEGEGAYELKNGDEIVFISTLHGG</sequence>
<dbReference type="GO" id="GO:0005829">
    <property type="term" value="C:cytosol"/>
    <property type="evidence" value="ECO:0007669"/>
    <property type="project" value="UniProtKB-UniRule"/>
</dbReference>
<gene>
    <name evidence="5" type="primary">URM1</name>
    <name evidence="8" type="ORF">JVT61DRAFT_8417</name>
</gene>
<name>A0A8I2Z079_9AGAM</name>
<evidence type="ECO:0000256" key="3">
    <source>
        <dbReference type="ARBA" id="ARBA00022694"/>
    </source>
</evidence>
<dbReference type="Pfam" id="PF09138">
    <property type="entry name" value="Urm1"/>
    <property type="match status" value="1"/>
</dbReference>
<evidence type="ECO:0000256" key="1">
    <source>
        <dbReference type="ARBA" id="ARBA00022490"/>
    </source>
</evidence>
<dbReference type="GO" id="GO:0034227">
    <property type="term" value="P:tRNA thio-modification"/>
    <property type="evidence" value="ECO:0007669"/>
    <property type="project" value="UniProtKB-UniRule"/>
</dbReference>
<accession>A0A8I2Z079</accession>
<keyword evidence="3 5" id="KW-0819">tRNA processing</keyword>
<keyword evidence="1 5" id="KW-0963">Cytoplasm</keyword>
<evidence type="ECO:0000256" key="5">
    <source>
        <dbReference type="HAMAP-Rule" id="MF_03048"/>
    </source>
</evidence>
<evidence type="ECO:0000256" key="4">
    <source>
        <dbReference type="ARBA" id="ARBA00022786"/>
    </source>
</evidence>
<comment type="pathway">
    <text evidence="5 6">tRNA modification; 5-methoxycarbonylmethyl-2-thiouridine-tRNA biosynthesis.</text>
</comment>
<comment type="function">
    <text evidence="5">Acts as a sulfur carrier required for 2-thiolation of mcm(5)S(2)U at tRNA wobble positions of cytosolic tRNA(Lys), tRNA(Glu) and tRNA(Gln). Serves as sulfur donor in tRNA 2-thiolation reaction by being thiocarboxylated (-COSH) at its C-terminus by the MOCS3 homolog UBA4. The sulfur is then transferred to tRNA to form 2-thiolation of mcm(5)S(2)U. Prior mcm(5) tRNA modification by the elongator complex is required for 2-thiolation. Also acts as a ubiquitin-like protein (UBL) that is covalently conjugated via an isopeptide bond to lysine residues of target proteins such as AHP1. The thiocarboxylated form serves as substrate for conjugation and oxidative stress specifically induces the formation of UBL-protein conjugates.</text>
</comment>
<dbReference type="PANTHER" id="PTHR14986">
    <property type="entry name" value="RURM1 PROTEIN"/>
    <property type="match status" value="1"/>
</dbReference>
<dbReference type="CDD" id="cd01764">
    <property type="entry name" value="Ubl_Urm1"/>
    <property type="match status" value="1"/>
</dbReference>
<feature type="region of interest" description="Disordered" evidence="7">
    <location>
        <begin position="33"/>
        <end position="62"/>
    </location>
</feature>
<keyword evidence="4 5" id="KW-0833">Ubl conjugation pathway</keyword>
<proteinExistence type="inferred from homology"/>
<dbReference type="UniPathway" id="UPA00988"/>
<dbReference type="Gene3D" id="3.10.20.30">
    <property type="match status" value="1"/>
</dbReference>